<evidence type="ECO:0000256" key="1">
    <source>
        <dbReference type="SAM" id="SignalP"/>
    </source>
</evidence>
<reference evidence="2 3" key="1">
    <citation type="submission" date="2021-02" db="EMBL/GenBank/DDBJ databases">
        <title>De Novo genome assembly of isolated myxobacteria.</title>
        <authorList>
            <person name="Stevens D.C."/>
        </authorList>
    </citation>
    <scope>NUCLEOTIDE SEQUENCE [LARGE SCALE GENOMIC DNA]</scope>
    <source>
        <strain evidence="2 3">SCHIC003</strain>
    </source>
</reference>
<proteinExistence type="predicted"/>
<evidence type="ECO:0000313" key="2">
    <source>
        <dbReference type="EMBL" id="QSQ14134.1"/>
    </source>
</evidence>
<keyword evidence="1" id="KW-0732">Signal</keyword>
<feature type="chain" id="PRO_5046995401" evidence="1">
    <location>
        <begin position="25"/>
        <end position="172"/>
    </location>
</feature>
<feature type="signal peptide" evidence="1">
    <location>
        <begin position="1"/>
        <end position="24"/>
    </location>
</feature>
<dbReference type="Proteomes" id="UP000663090">
    <property type="component" value="Chromosome"/>
</dbReference>
<evidence type="ECO:0000313" key="3">
    <source>
        <dbReference type="Proteomes" id="UP000663090"/>
    </source>
</evidence>
<name>A0ABX7N9B5_9BACT</name>
<keyword evidence="3" id="KW-1185">Reference proteome</keyword>
<accession>A0ABX7N9B5</accession>
<protein>
    <submittedName>
        <fullName evidence="2">Uncharacterized protein</fullName>
    </submittedName>
</protein>
<sequence>MQSRTRFLLLSLSLLAAIPFQASAQTEDGPFYSRQHLQTYWQNVNSNSATEISLNAYIIFTKTGFGPAQRVMYFSCMDGLIRQRCNQVQGPFFPQWELTDFLNNGPGGGNIVAYLDGTRILNGFGPLFGTYYYRTCTGDTSPFGYGQLKYFTLQSANTIYGPIAGQACLPSL</sequence>
<organism evidence="2 3">
    <name type="scientific">Myxococcus landrumensis</name>
    <dbReference type="NCBI Taxonomy" id="2813577"/>
    <lineage>
        <taxon>Bacteria</taxon>
        <taxon>Pseudomonadati</taxon>
        <taxon>Myxococcota</taxon>
        <taxon>Myxococcia</taxon>
        <taxon>Myxococcales</taxon>
        <taxon>Cystobacterineae</taxon>
        <taxon>Myxococcaceae</taxon>
        <taxon>Myxococcus</taxon>
    </lineage>
</organism>
<gene>
    <name evidence="2" type="ORF">JY572_38450</name>
</gene>
<dbReference type="EMBL" id="CP071091">
    <property type="protein sequence ID" value="QSQ14134.1"/>
    <property type="molecule type" value="Genomic_DNA"/>
</dbReference>
<dbReference type="RefSeq" id="WP_206715928.1">
    <property type="nucleotide sequence ID" value="NZ_CP071091.1"/>
</dbReference>